<comment type="cofactor">
    <cofactor evidence="2">
        <name>heme c</name>
        <dbReference type="ChEBI" id="CHEBI:61717"/>
    </cofactor>
    <text evidence="2">Binds 8 heme c groups per subunit. One of them, heme-4, is an atypical heme c (unusual heme c binding motif CXXXXCH) and is called P460. Catalysis takes place at heme-4/P460. The other c-type hemes mediate electron transfer to the external electron acceptor, which is a cytochrome c-type protein.</text>
</comment>
<evidence type="ECO:0000256" key="3">
    <source>
        <dbReference type="PIRSR" id="PIRSR000242-1"/>
    </source>
</evidence>
<feature type="binding site" description="axial binding residue" evidence="4">
    <location>
        <position position="225"/>
    </location>
    <ligand>
        <name>heme c</name>
        <dbReference type="ChEBI" id="CHEBI:61717"/>
        <label>6</label>
    </ligand>
    <ligandPart>
        <name>Fe</name>
        <dbReference type="ChEBI" id="CHEBI:18248"/>
    </ligandPart>
</feature>
<feature type="transmembrane region" description="Helical" evidence="5">
    <location>
        <begin position="540"/>
        <end position="562"/>
    </location>
</feature>
<feature type="binding site" description="axial binding residue" evidence="4">
    <location>
        <position position="171"/>
    </location>
    <ligand>
        <name>heme c</name>
        <dbReference type="ChEBI" id="CHEBI:61717"/>
        <label>2</label>
    </ligand>
    <ligandPart>
        <name>Fe</name>
        <dbReference type="ChEBI" id="CHEBI:18248"/>
    </ligandPart>
</feature>
<feature type="binding site" description="covalent" evidence="3">
    <location>
        <position position="331"/>
    </location>
    <ligand>
        <name>heme c</name>
        <dbReference type="ChEBI" id="CHEBI:61717"/>
        <label>1</label>
    </ligand>
</feature>
<feature type="binding site" description="axial binding residue" evidence="4">
    <location>
        <position position="384"/>
    </location>
    <ligand>
        <name>heme c</name>
        <dbReference type="ChEBI" id="CHEBI:61717"/>
        <label>8</label>
    </ligand>
    <ligandPart>
        <name>Fe</name>
        <dbReference type="ChEBI" id="CHEBI:18248"/>
    </ligandPart>
</feature>
<feature type="binding site" description="covalent" evidence="3">
    <location>
        <position position="250"/>
    </location>
    <ligand>
        <name>heme c</name>
        <dbReference type="ChEBI" id="CHEBI:61717"/>
        <label>1</label>
    </ligand>
</feature>
<evidence type="ECO:0000313" key="7">
    <source>
        <dbReference type="EMBL" id="SLN76626.1"/>
    </source>
</evidence>
<evidence type="ECO:0000256" key="2">
    <source>
        <dbReference type="PIRNR" id="PIRNR000242"/>
    </source>
</evidence>
<organism evidence="7 8">
    <name type="scientific">Oceanibacterium hippocampi</name>
    <dbReference type="NCBI Taxonomy" id="745714"/>
    <lineage>
        <taxon>Bacteria</taxon>
        <taxon>Pseudomonadati</taxon>
        <taxon>Pseudomonadota</taxon>
        <taxon>Alphaproteobacteria</taxon>
        <taxon>Sneathiellales</taxon>
        <taxon>Sneathiellaceae</taxon>
        <taxon>Oceanibacterium</taxon>
    </lineage>
</organism>
<dbReference type="OrthoDB" id="9814800at2"/>
<feature type="binding site" description="covalent" evidence="3">
    <location>
        <position position="283"/>
    </location>
    <ligand>
        <name>heme c</name>
        <dbReference type="ChEBI" id="CHEBI:61717"/>
        <label>6</label>
    </ligand>
</feature>
<feature type="chain" id="PRO_5012870654" description="Hydroxylamine oxidoreductase" evidence="6">
    <location>
        <begin position="28"/>
        <end position="568"/>
    </location>
</feature>
<evidence type="ECO:0000256" key="4">
    <source>
        <dbReference type="PIRSR" id="PIRSR000242-2"/>
    </source>
</evidence>
<feature type="binding site" description="covalent" evidence="3">
    <location>
        <position position="383"/>
    </location>
    <ligand>
        <name>heme c</name>
        <dbReference type="ChEBI" id="CHEBI:61717"/>
        <label>1</label>
    </ligand>
</feature>
<dbReference type="InterPro" id="IPR036280">
    <property type="entry name" value="Multihaem_cyt_sf"/>
</dbReference>
<dbReference type="InterPro" id="IPR012138">
    <property type="entry name" value="HAO"/>
</dbReference>
<dbReference type="Proteomes" id="UP000193200">
    <property type="component" value="Unassembled WGS sequence"/>
</dbReference>
<dbReference type="PIRSF" id="PIRSF000242">
    <property type="entry name" value="HAO"/>
    <property type="match status" value="1"/>
</dbReference>
<feature type="binding site" description="axial binding residue" evidence="4">
    <location>
        <position position="121"/>
    </location>
    <ligand>
        <name>heme c</name>
        <dbReference type="ChEBI" id="CHEBI:61717"/>
        <label>3</label>
    </ligand>
    <ligandPart>
        <name>Fe</name>
        <dbReference type="ChEBI" id="CHEBI:18248"/>
    </ligandPart>
</feature>
<dbReference type="AlphaFoldDB" id="A0A1Y5TY12"/>
<sequence>MLRHCLHLFFGMFFLPLLLAASPPAGADIPDETYEALGLTRDAPPKDLYGALIKRYYDPGKGHGKGAFGELWQPTPFTRYLDPKTLYVAPDMDFEATREECVECHSTVTPGWVHSWQKSVHGDLDEIRGLPAGDSRAYKKELIDQVEANLHSMGVLPEGQNLDDVGCIDCHMRVGALKGNHKADLKMPDAADCGQCHVQQFAERESERDTLTWPQEQWPAGRPSHALSWQANVETAIWAGMEQREVADGCSLCHTMQNTCNSCHTRHEFSAAEARKPETCSTCHNGVDHNEFEAFSMSKHGVVYATQGHDWDWQQPLSTAFGAGGQTGPTCQTCHMEYEGEYGHNLVRKVRWGFEPKPEIAENLGHEWFQDRKESWVTTCSNCHSPSFARAYLDMMDEGTKQGIELVKEARGVMNRLYEDKLLVGQTTNRPAPPKPDADSPGAFAGLFFSSGNFPTAIDYEFAEMWEQHVMKHFKGLAHVHPGGFTYSEGWSRLIRSLARIKDADTQLREKAALLQRVEMLESGGDKRGLLDLDTPVKRAAAGGAGVALAGFGLALLLLPAIRRRRRD</sequence>
<dbReference type="Gene3D" id="1.20.850.10">
    <property type="entry name" value="Hydroxylamine Oxidoreductase, Chain A, domain 2"/>
    <property type="match status" value="1"/>
</dbReference>
<dbReference type="PANTHER" id="PTHR35038">
    <property type="entry name" value="DISSIMILATORY SULFITE REDUCTASE SIRA"/>
    <property type="match status" value="1"/>
</dbReference>
<dbReference type="InterPro" id="IPR051829">
    <property type="entry name" value="Multiheme_Cytochr_ET"/>
</dbReference>
<dbReference type="PANTHER" id="PTHR35038:SF6">
    <property type="entry name" value="SURFACE LOCALIZED DECAHEME CYTOCHROME C LIPOPROTEIN"/>
    <property type="match status" value="1"/>
</dbReference>
<keyword evidence="5" id="KW-1133">Transmembrane helix</keyword>
<feature type="binding site" description="covalent" evidence="3">
    <location>
        <position position="253"/>
    </location>
    <ligand>
        <name>heme c</name>
        <dbReference type="ChEBI" id="CHEBI:61717"/>
        <label>4</label>
    </ligand>
</feature>
<feature type="binding site" description="axial binding residue" evidence="4">
    <location>
        <position position="254"/>
    </location>
    <ligand>
        <name>heme c</name>
        <dbReference type="ChEBI" id="CHEBI:61717"/>
        <label>4</label>
    </ligand>
    <ligandPart>
        <name>Fe</name>
        <dbReference type="ChEBI" id="CHEBI:18248"/>
    </ligandPart>
</feature>
<keyword evidence="1 6" id="KW-0732">Signal</keyword>
<dbReference type="RefSeq" id="WP_085885497.1">
    <property type="nucleotide sequence ID" value="NZ_FWFR01000005.1"/>
</dbReference>
<keyword evidence="8" id="KW-1185">Reference proteome</keyword>
<evidence type="ECO:0000256" key="5">
    <source>
        <dbReference type="SAM" id="Phobius"/>
    </source>
</evidence>
<feature type="binding site" description="covalent" evidence="3">
    <location>
        <position position="334"/>
    </location>
    <ligand>
        <name>heme c</name>
        <dbReference type="ChEBI" id="CHEBI:61717"/>
        <label>7</label>
    </ligand>
</feature>
<feature type="binding site" description="axial binding residue" evidence="4">
    <location>
        <position position="284"/>
    </location>
    <ligand>
        <name>heme c</name>
        <dbReference type="ChEBI" id="CHEBI:61717"/>
        <label>6</label>
    </ligand>
    <ligandPart>
        <name>Fe</name>
        <dbReference type="ChEBI" id="CHEBI:18248"/>
    </ligandPart>
</feature>
<gene>
    <name evidence="7" type="primary">hao1</name>
    <name evidence="7" type="ORF">OCH7691_04152</name>
</gene>
<keyword evidence="5" id="KW-0812">Transmembrane</keyword>
<feature type="signal peptide" evidence="6">
    <location>
        <begin position="1"/>
        <end position="27"/>
    </location>
</feature>
<dbReference type="FunFam" id="1.10.780.10:FF:000001">
    <property type="entry name" value="Hydroxylamine oxidoreductase"/>
    <property type="match status" value="1"/>
</dbReference>
<feature type="binding site" description="axial binding residue" evidence="4">
    <location>
        <position position="344"/>
    </location>
    <ligand>
        <name>heme c</name>
        <dbReference type="ChEBI" id="CHEBI:61717"/>
        <label>5</label>
    </ligand>
    <ligandPart>
        <name>Fe</name>
        <dbReference type="ChEBI" id="CHEBI:18248"/>
    </ligandPart>
</feature>
<comment type="subunit">
    <text evidence="2">Homotrimer.</text>
</comment>
<feature type="binding site" description="axial binding residue" evidence="4">
    <location>
        <position position="105"/>
    </location>
    <ligand>
        <name>heme c</name>
        <dbReference type="ChEBI" id="CHEBI:61717"/>
        <label>1</label>
    </ligand>
    <ligandPart>
        <name>Fe</name>
        <dbReference type="ChEBI" id="CHEBI:18248"/>
    </ligandPart>
</feature>
<proteinExistence type="predicted"/>
<feature type="binding site" description="covalent" evidence="3">
    <location>
        <position position="167"/>
    </location>
    <ligand>
        <name>heme c</name>
        <dbReference type="ChEBI" id="CHEBI:61717"/>
        <label>1</label>
    </ligand>
</feature>
<evidence type="ECO:0000313" key="8">
    <source>
        <dbReference type="Proteomes" id="UP000193200"/>
    </source>
</evidence>
<keyword evidence="5" id="KW-0472">Membrane</keyword>
<comment type="catalytic activity">
    <reaction evidence="2">
        <text>hydroxylamine + 4 Fe(III)-[cytochrome c] + H2O = 4 Fe(II)-[cytochrome c] + nitrite + 5 H(+)</text>
        <dbReference type="Rhea" id="RHEA:45032"/>
        <dbReference type="Rhea" id="RHEA-COMP:10350"/>
        <dbReference type="Rhea" id="RHEA-COMP:14399"/>
        <dbReference type="ChEBI" id="CHEBI:15377"/>
        <dbReference type="ChEBI" id="CHEBI:15378"/>
        <dbReference type="ChEBI" id="CHEBI:15429"/>
        <dbReference type="ChEBI" id="CHEBI:16301"/>
        <dbReference type="ChEBI" id="CHEBI:29033"/>
        <dbReference type="ChEBI" id="CHEBI:29034"/>
    </reaction>
</comment>
<protein>
    <recommendedName>
        <fullName evidence="2">Hydroxylamine oxidoreductase</fullName>
        <shortName evidence="2">HAO</shortName>
        <ecNumber evidence="2">1.7.2.6</ecNumber>
    </recommendedName>
</protein>
<comment type="function">
    <text evidence="2">Catalyzes the oxidation of hydroxylamine to nitrite. The electrons released in the reaction are partitioned to ammonium monooxygenase and to the respiratory chain. The immediate acceptor of electrons from HAO is cytochrome c-554.</text>
</comment>
<evidence type="ECO:0000256" key="6">
    <source>
        <dbReference type="SAM" id="SignalP"/>
    </source>
</evidence>
<feature type="binding site" description="covalent" evidence="3">
    <location>
        <position position="193"/>
    </location>
    <ligand>
        <name>heme c</name>
        <dbReference type="ChEBI" id="CHEBI:61717"/>
        <label>1</label>
    </ligand>
</feature>
<dbReference type="Gene3D" id="1.10.780.10">
    <property type="entry name" value="Hydroxylamine Oxidoreductase, Chain A, domain 1"/>
    <property type="match status" value="1"/>
</dbReference>
<dbReference type="GO" id="GO:0019331">
    <property type="term" value="P:anaerobic respiration, using ammonium as electron donor"/>
    <property type="evidence" value="ECO:0007669"/>
    <property type="project" value="UniProtKB-UniRule"/>
</dbReference>
<feature type="binding site" description="covalent" evidence="3">
    <location>
        <position position="280"/>
    </location>
    <ligand>
        <name>heme c</name>
        <dbReference type="ChEBI" id="CHEBI:61717"/>
        <label>1</label>
    </ligand>
</feature>
<accession>A0A1Y5TY12</accession>
<evidence type="ECO:0000256" key="1">
    <source>
        <dbReference type="ARBA" id="ARBA00022729"/>
    </source>
</evidence>
<dbReference type="SUPFAM" id="SSF48695">
    <property type="entry name" value="Multiheme cytochromes"/>
    <property type="match status" value="1"/>
</dbReference>
<feature type="binding site" description="covalent" evidence="3">
    <location>
        <position position="104"/>
    </location>
    <ligand>
        <name>heme c</name>
        <dbReference type="ChEBI" id="CHEBI:61717"/>
        <label>1</label>
    </ligand>
</feature>
<keyword evidence="2 4" id="KW-0408">Iron</keyword>
<dbReference type="InParanoid" id="A0A1Y5TY12"/>
<dbReference type="GO" id="GO:0046872">
    <property type="term" value="F:metal ion binding"/>
    <property type="evidence" value="ECO:0007669"/>
    <property type="project" value="UniProtKB-UniRule"/>
</dbReference>
<dbReference type="Pfam" id="PF13447">
    <property type="entry name" value="Multi-haem_cyto"/>
    <property type="match status" value="1"/>
</dbReference>
<feature type="binding site" description="axial binding residue" evidence="4">
    <location>
        <position position="197"/>
    </location>
    <ligand>
        <name>heme c</name>
        <dbReference type="ChEBI" id="CHEBI:61717"/>
        <label>3</label>
    </ligand>
    <ligandPart>
        <name>Fe</name>
        <dbReference type="ChEBI" id="CHEBI:18248"/>
    </ligandPart>
</feature>
<dbReference type="EC" id="1.7.2.6" evidence="2"/>
<dbReference type="EMBL" id="FWFR01000005">
    <property type="protein sequence ID" value="SLN76626.1"/>
    <property type="molecule type" value="Genomic_DNA"/>
</dbReference>
<dbReference type="GO" id="GO:0047991">
    <property type="term" value="F:hydroxylamine oxidase activity"/>
    <property type="evidence" value="ECO:0007669"/>
    <property type="project" value="UniProtKB-UniRule"/>
</dbReference>
<keyword evidence="2 3" id="KW-0349">Heme</keyword>
<feature type="binding site" description="covalent" evidence="3">
    <location>
        <position position="196"/>
    </location>
    <ligand>
        <name>heme c</name>
        <dbReference type="ChEBI" id="CHEBI:61717"/>
        <label>3</label>
    </ligand>
</feature>
<keyword evidence="2 7" id="KW-0560">Oxidoreductase</keyword>
<feature type="binding site" description="covalent" evidence="3">
    <location>
        <position position="263"/>
    </location>
    <ligand>
        <name>heme c</name>
        <dbReference type="ChEBI" id="CHEBI:61717"/>
        <label>5</label>
    </ligand>
</feature>
<comment type="catalytic activity">
    <reaction evidence="2">
        <text>hydroxylamine + 3 Fe(III)-[cytochrome c] = nitric oxide + 3 Fe(II)-[cytochrome c] + 3 H(+)</text>
        <dbReference type="Rhea" id="RHEA:45036"/>
        <dbReference type="Rhea" id="RHEA-COMP:10350"/>
        <dbReference type="Rhea" id="RHEA-COMP:14399"/>
        <dbReference type="ChEBI" id="CHEBI:15378"/>
        <dbReference type="ChEBI" id="CHEBI:15429"/>
        <dbReference type="ChEBI" id="CHEBI:16480"/>
        <dbReference type="ChEBI" id="CHEBI:29033"/>
        <dbReference type="ChEBI" id="CHEBI:29034"/>
    </reaction>
</comment>
<feature type="binding site" description="axial binding residue" evidence="4">
    <location>
        <position position="300"/>
    </location>
    <ligand>
        <name>heme c</name>
        <dbReference type="ChEBI" id="CHEBI:61717"/>
        <label>8</label>
    </ligand>
    <ligandPart>
        <name>Fe</name>
        <dbReference type="ChEBI" id="CHEBI:18248"/>
    </ligandPart>
</feature>
<reference evidence="7 8" key="1">
    <citation type="submission" date="2017-03" db="EMBL/GenBank/DDBJ databases">
        <authorList>
            <person name="Afonso C.L."/>
            <person name="Miller P.J."/>
            <person name="Scott M.A."/>
            <person name="Spackman E."/>
            <person name="Goraichik I."/>
            <person name="Dimitrov K.M."/>
            <person name="Suarez D.L."/>
            <person name="Swayne D.E."/>
        </authorList>
    </citation>
    <scope>NUCLEOTIDE SEQUENCE [LARGE SCALE GENOMIC DNA]</scope>
    <source>
        <strain evidence="7 8">CECT 7691</strain>
    </source>
</reference>
<feature type="binding site" description="axial binding residue" evidence="4">
    <location>
        <position position="335"/>
    </location>
    <ligand>
        <name>heme c</name>
        <dbReference type="ChEBI" id="CHEBI:61717"/>
        <label>7</label>
    </ligand>
    <ligandPart>
        <name>Fe</name>
        <dbReference type="ChEBI" id="CHEBI:18248"/>
    </ligandPart>
</feature>
<feature type="binding site" description="covalent" evidence="3">
    <location>
        <position position="101"/>
    </location>
    <ligand>
        <name>heme c</name>
        <dbReference type="ChEBI" id="CHEBI:61717"/>
        <label>1</label>
    </ligand>
</feature>
<name>A0A1Y5TY12_9PROT</name>
<feature type="binding site" description="axial binding residue" evidence="4">
    <location>
        <position position="267"/>
    </location>
    <ligand>
        <name>heme c</name>
        <dbReference type="ChEBI" id="CHEBI:61717"/>
        <label>2</label>
    </ligand>
    <ligandPart>
        <name>Fe</name>
        <dbReference type="ChEBI" id="CHEBI:18248"/>
    </ligandPart>
</feature>
<feature type="binding site" description="covalent" evidence="3">
    <location>
        <position position="170"/>
    </location>
    <ligand>
        <name>heme c</name>
        <dbReference type="ChEBI" id="CHEBI:61717"/>
        <label>1</label>
    </ligand>
</feature>
<feature type="binding site" description="covalent" evidence="3">
    <location>
        <position position="380"/>
    </location>
    <ligand>
        <name>heme c</name>
        <dbReference type="ChEBI" id="CHEBI:61717"/>
        <label>1</label>
    </ligand>
</feature>
<keyword evidence="2 4" id="KW-0479">Metal-binding</keyword>
<feature type="binding site" description="axial binding residue" evidence="4">
    <location>
        <position position="264"/>
    </location>
    <ligand>
        <name>heme c</name>
        <dbReference type="ChEBI" id="CHEBI:61717"/>
        <label>5</label>
    </ligand>
    <ligandPart>
        <name>Fe</name>
        <dbReference type="ChEBI" id="CHEBI:18248"/>
    </ligandPart>
</feature>
<feature type="binding site" description="covalent" evidence="3">
    <location>
        <position position="260"/>
    </location>
    <ligand>
        <name>heme c</name>
        <dbReference type="ChEBI" id="CHEBI:61717"/>
        <label>1</label>
    </ligand>
</feature>
<feature type="binding site" description="axial binding residue" evidence="4">
    <location>
        <position position="479"/>
    </location>
    <ligand>
        <name>heme c</name>
        <dbReference type="ChEBI" id="CHEBI:61717"/>
        <label>7</label>
    </ligand>
    <ligandPart>
        <name>Fe</name>
        <dbReference type="ChEBI" id="CHEBI:18248"/>
    </ligandPart>
</feature>
<feature type="binding site" description="axial binding residue" evidence="4">
    <location>
        <position position="181"/>
    </location>
    <ligand>
        <name>heme c</name>
        <dbReference type="ChEBI" id="CHEBI:61717"/>
        <label>1</label>
    </ligand>
    <ligandPart>
        <name>Fe</name>
        <dbReference type="ChEBI" id="CHEBI:18248"/>
    </ligandPart>
</feature>